<keyword evidence="3" id="KW-0804">Transcription</keyword>
<dbReference type="GO" id="GO:0003677">
    <property type="term" value="F:DNA binding"/>
    <property type="evidence" value="ECO:0007669"/>
    <property type="project" value="UniProtKB-KW"/>
</dbReference>
<evidence type="ECO:0000259" key="4">
    <source>
        <dbReference type="SMART" id="SM00418"/>
    </source>
</evidence>
<evidence type="ECO:0000313" key="5">
    <source>
        <dbReference type="EMBL" id="MBB4913032.1"/>
    </source>
</evidence>
<dbReference type="SMART" id="SM00418">
    <property type="entry name" value="HTH_ARSR"/>
    <property type="match status" value="1"/>
</dbReference>
<dbReference type="InterPro" id="IPR011991">
    <property type="entry name" value="ArsR-like_HTH"/>
</dbReference>
<dbReference type="GO" id="GO:0003700">
    <property type="term" value="F:DNA-binding transcription factor activity"/>
    <property type="evidence" value="ECO:0007669"/>
    <property type="project" value="InterPro"/>
</dbReference>
<sequence length="344" mass="37008">MIEVDVGEAVLGNLRIGISPLWETVASLSLLSRRDACPWPYTVWARNARQALGRGRGGEALAWFAGVGLPLPAFLTPVPPPTAAGIDEELDALRAVPEETVRQELARRYPSGTPEPFARFAKEPGEALDRYADLIQDYWTATVAPYWSAMRPVLDQEVLLQARVLATAGGEAVLGRLGGRLRWDRPTLSLNDSSPSRREVRRARRLVLVPLLFARGTPLCVTGSHGEDEVAVAYQARGSAVLAGGRASGAVRQDAEPERGDRLAILVGRGRAAIVRALAVPTTTSVLATTLGLAASTVSEHLTALVAAGVVQRHRIGVRVMYELNRSGRALLEYLDNETVHPAA</sequence>
<dbReference type="Gene3D" id="1.10.10.10">
    <property type="entry name" value="Winged helix-like DNA-binding domain superfamily/Winged helix DNA-binding domain"/>
    <property type="match status" value="1"/>
</dbReference>
<keyword evidence="2 5" id="KW-0238">DNA-binding</keyword>
<evidence type="ECO:0000256" key="2">
    <source>
        <dbReference type="ARBA" id="ARBA00023125"/>
    </source>
</evidence>
<protein>
    <submittedName>
        <fullName evidence="5">DNA-binding transcriptional ArsR family regulator</fullName>
    </submittedName>
</protein>
<dbReference type="CDD" id="cd00090">
    <property type="entry name" value="HTH_ARSR"/>
    <property type="match status" value="1"/>
</dbReference>
<dbReference type="Proteomes" id="UP000552644">
    <property type="component" value="Unassembled WGS sequence"/>
</dbReference>
<dbReference type="Pfam" id="PF12840">
    <property type="entry name" value="HTH_20"/>
    <property type="match status" value="1"/>
</dbReference>
<feature type="domain" description="HTH arsR-type" evidence="4">
    <location>
        <begin position="261"/>
        <end position="336"/>
    </location>
</feature>
<dbReference type="PANTHER" id="PTHR43132:SF8">
    <property type="entry name" value="HTH-TYPE TRANSCRIPTIONAL REGULATOR KMTR"/>
    <property type="match status" value="1"/>
</dbReference>
<dbReference type="InterPro" id="IPR051011">
    <property type="entry name" value="Metal_resp_trans_reg"/>
</dbReference>
<keyword evidence="1" id="KW-0805">Transcription regulation</keyword>
<keyword evidence="6" id="KW-1185">Reference proteome</keyword>
<dbReference type="EMBL" id="JACHJP010000001">
    <property type="protein sequence ID" value="MBB4913032.1"/>
    <property type="molecule type" value="Genomic_DNA"/>
</dbReference>
<evidence type="ECO:0000256" key="3">
    <source>
        <dbReference type="ARBA" id="ARBA00023163"/>
    </source>
</evidence>
<accession>A0A7W7VJU8</accession>
<evidence type="ECO:0000313" key="6">
    <source>
        <dbReference type="Proteomes" id="UP000552644"/>
    </source>
</evidence>
<organism evidence="5 6">
    <name type="scientific">Streptosporangium saharense</name>
    <dbReference type="NCBI Taxonomy" id="1706840"/>
    <lineage>
        <taxon>Bacteria</taxon>
        <taxon>Bacillati</taxon>
        <taxon>Actinomycetota</taxon>
        <taxon>Actinomycetes</taxon>
        <taxon>Streptosporangiales</taxon>
        <taxon>Streptosporangiaceae</taxon>
        <taxon>Streptosporangium</taxon>
    </lineage>
</organism>
<comment type="caution">
    <text evidence="5">The sequence shown here is derived from an EMBL/GenBank/DDBJ whole genome shotgun (WGS) entry which is preliminary data.</text>
</comment>
<dbReference type="AlphaFoldDB" id="A0A7W7VJU8"/>
<dbReference type="InterPro" id="IPR036388">
    <property type="entry name" value="WH-like_DNA-bd_sf"/>
</dbReference>
<name>A0A7W7VJU8_9ACTN</name>
<dbReference type="SUPFAM" id="SSF46785">
    <property type="entry name" value="Winged helix' DNA-binding domain"/>
    <property type="match status" value="1"/>
</dbReference>
<dbReference type="InterPro" id="IPR001845">
    <property type="entry name" value="HTH_ArsR_DNA-bd_dom"/>
</dbReference>
<dbReference type="InterPro" id="IPR036390">
    <property type="entry name" value="WH_DNA-bd_sf"/>
</dbReference>
<dbReference type="RefSeq" id="WP_184711864.1">
    <property type="nucleotide sequence ID" value="NZ_JACHJP010000001.1"/>
</dbReference>
<evidence type="ECO:0000256" key="1">
    <source>
        <dbReference type="ARBA" id="ARBA00023015"/>
    </source>
</evidence>
<proteinExistence type="predicted"/>
<reference evidence="5 6" key="1">
    <citation type="submission" date="2020-08" db="EMBL/GenBank/DDBJ databases">
        <title>Genomic Encyclopedia of Type Strains, Phase III (KMG-III): the genomes of soil and plant-associated and newly described type strains.</title>
        <authorList>
            <person name="Whitman W."/>
        </authorList>
    </citation>
    <scope>NUCLEOTIDE SEQUENCE [LARGE SCALE GENOMIC DNA]</scope>
    <source>
        <strain evidence="5 6">CECT 8840</strain>
    </source>
</reference>
<gene>
    <name evidence="5" type="ORF">FHS44_000104</name>
</gene>
<dbReference type="PANTHER" id="PTHR43132">
    <property type="entry name" value="ARSENICAL RESISTANCE OPERON REPRESSOR ARSR-RELATED"/>
    <property type="match status" value="1"/>
</dbReference>